<sequence length="387" mass="42658">MPAPKRLGVHDILALFRHPPPDSMLVSAHRGLRWDGTPENVRTMASRLTVRRYGRVLTVVLLHDDYLGRVTNIAEAKGTEDVYSPFTGRGYSPRYDSVPWAGGLDQLQLKNETGHICEEGILHLDTLLTLIRDHKLEIVVFMDIKEVAAVPAAYRILKGHTNARGISAIGELPVNLTNIHPEWCVWKMDALFYPSPANLEQAEWFQDALATAKPAYIPVFRPNAPAAMDVVAAAKAWSTRPYVLTFEVGLRGPGGNLQPLLDFLVGAGISVGFFGTYGDVHPPLSSGSEECLFDMGALDFAALRDPDAPIVCFESGASPVTYHSIVAPGESLDGRDSRSDLDLYKSLGYSWTIVDLTPRTADLFRAQARVQPPLSRGWWDDRLRTVT</sequence>
<evidence type="ECO:0000313" key="2">
    <source>
        <dbReference type="Proteomes" id="UP000827549"/>
    </source>
</evidence>
<dbReference type="Gene3D" id="3.20.20.190">
    <property type="entry name" value="Phosphatidylinositol (PI) phosphodiesterase"/>
    <property type="match status" value="1"/>
</dbReference>
<dbReference type="RefSeq" id="XP_062624273.1">
    <property type="nucleotide sequence ID" value="XM_062768289.1"/>
</dbReference>
<gene>
    <name evidence="1" type="ORF">LOC62_02G001791</name>
</gene>
<evidence type="ECO:0000313" key="1">
    <source>
        <dbReference type="EMBL" id="WOO78241.1"/>
    </source>
</evidence>
<dbReference type="AlphaFoldDB" id="A0AAF0Y5V2"/>
<keyword evidence="2" id="KW-1185">Reference proteome</keyword>
<accession>A0AAF0Y5V2</accession>
<dbReference type="Proteomes" id="UP000827549">
    <property type="component" value="Chromosome 2"/>
</dbReference>
<dbReference type="SUPFAM" id="SSF51695">
    <property type="entry name" value="PLC-like phosphodiesterases"/>
    <property type="match status" value="1"/>
</dbReference>
<reference evidence="1" key="1">
    <citation type="submission" date="2023-10" db="EMBL/GenBank/DDBJ databases">
        <authorList>
            <person name="Noh H."/>
        </authorList>
    </citation>
    <scope>NUCLEOTIDE SEQUENCE</scope>
    <source>
        <strain evidence="1">DUCC4014</strain>
    </source>
</reference>
<protein>
    <recommendedName>
        <fullName evidence="3">GP-PDE domain-containing protein</fullName>
    </recommendedName>
</protein>
<proteinExistence type="predicted"/>
<name>A0AAF0Y5V2_9TREE</name>
<dbReference type="EMBL" id="CP086715">
    <property type="protein sequence ID" value="WOO78241.1"/>
    <property type="molecule type" value="Genomic_DNA"/>
</dbReference>
<dbReference type="InterPro" id="IPR017946">
    <property type="entry name" value="PLC-like_Pdiesterase_TIM-brl"/>
</dbReference>
<dbReference type="GO" id="GO:0006629">
    <property type="term" value="P:lipid metabolic process"/>
    <property type="evidence" value="ECO:0007669"/>
    <property type="project" value="InterPro"/>
</dbReference>
<organism evidence="1 2">
    <name type="scientific">Vanrija pseudolonga</name>
    <dbReference type="NCBI Taxonomy" id="143232"/>
    <lineage>
        <taxon>Eukaryota</taxon>
        <taxon>Fungi</taxon>
        <taxon>Dikarya</taxon>
        <taxon>Basidiomycota</taxon>
        <taxon>Agaricomycotina</taxon>
        <taxon>Tremellomycetes</taxon>
        <taxon>Trichosporonales</taxon>
        <taxon>Trichosporonaceae</taxon>
        <taxon>Vanrija</taxon>
    </lineage>
</organism>
<dbReference type="GeneID" id="87805045"/>
<evidence type="ECO:0008006" key="3">
    <source>
        <dbReference type="Google" id="ProtNLM"/>
    </source>
</evidence>
<dbReference type="GO" id="GO:0008081">
    <property type="term" value="F:phosphoric diester hydrolase activity"/>
    <property type="evidence" value="ECO:0007669"/>
    <property type="project" value="InterPro"/>
</dbReference>